<name>A0A4R2LWW6_9FIRM</name>
<dbReference type="Proteomes" id="UP000295711">
    <property type="component" value="Unassembled WGS sequence"/>
</dbReference>
<dbReference type="AlphaFoldDB" id="A0A4R2LWW6"/>
<keyword evidence="2" id="KW-1185">Reference proteome</keyword>
<evidence type="ECO:0000313" key="1">
    <source>
        <dbReference type="EMBL" id="TCO84661.1"/>
    </source>
</evidence>
<dbReference type="OrthoDB" id="1935838at2"/>
<comment type="caution">
    <text evidence="1">The sequence shown here is derived from an EMBL/GenBank/DDBJ whole genome shotgun (WGS) entry which is preliminary data.</text>
</comment>
<evidence type="ECO:0000313" key="2">
    <source>
        <dbReference type="Proteomes" id="UP000295711"/>
    </source>
</evidence>
<dbReference type="EMBL" id="SLXA01000006">
    <property type="protein sequence ID" value="TCO84661.1"/>
    <property type="molecule type" value="Genomic_DNA"/>
</dbReference>
<proteinExistence type="predicted"/>
<sequence length="121" mass="14948">MDYRNLHQMNLYDVFGDSPWTQEDLFLKDRAYMKKICPKQNREMLRWVEDVCDEEEYDGSCMYDEYPDATAMERMADKAYDRAGRPEPEDWSRALLMSLLYDEICYRRNRRREFKQRLYPR</sequence>
<gene>
    <name evidence="1" type="ORF">EV212_10688</name>
</gene>
<protein>
    <submittedName>
        <fullName evidence="1">Uncharacterized protein</fullName>
    </submittedName>
</protein>
<organism evidence="1 2">
    <name type="scientific">Frisingicoccus caecimuris</name>
    <dbReference type="NCBI Taxonomy" id="1796636"/>
    <lineage>
        <taxon>Bacteria</taxon>
        <taxon>Bacillati</taxon>
        <taxon>Bacillota</taxon>
        <taxon>Clostridia</taxon>
        <taxon>Lachnospirales</taxon>
        <taxon>Lachnospiraceae</taxon>
        <taxon>Frisingicoccus</taxon>
    </lineage>
</organism>
<dbReference type="RefSeq" id="WP_132091363.1">
    <property type="nucleotide sequence ID" value="NZ_JANKAQ010000008.1"/>
</dbReference>
<reference evidence="1 2" key="1">
    <citation type="submission" date="2019-03" db="EMBL/GenBank/DDBJ databases">
        <title>Genomic Encyclopedia of Type Strains, Phase IV (KMG-IV): sequencing the most valuable type-strain genomes for metagenomic binning, comparative biology and taxonomic classification.</title>
        <authorList>
            <person name="Goeker M."/>
        </authorList>
    </citation>
    <scope>NUCLEOTIDE SEQUENCE [LARGE SCALE GENOMIC DNA]</scope>
    <source>
        <strain evidence="1 2">DSM 28559</strain>
    </source>
</reference>
<accession>A0A4R2LWW6</accession>